<dbReference type="RefSeq" id="XP_033671597.1">
    <property type="nucleotide sequence ID" value="XM_033811877.1"/>
</dbReference>
<protein>
    <submittedName>
        <fullName evidence="1">Uncharacterized protein</fullName>
    </submittedName>
</protein>
<dbReference type="OrthoDB" id="3798564at2759"/>
<dbReference type="GeneID" id="54565149"/>
<accession>A0A6A6CWX0</accession>
<gene>
    <name evidence="1" type="ORF">M409DRAFT_51705</name>
</gene>
<dbReference type="AlphaFoldDB" id="A0A6A6CWX0"/>
<dbReference type="EMBL" id="ML993585">
    <property type="protein sequence ID" value="KAF2170708.1"/>
    <property type="molecule type" value="Genomic_DNA"/>
</dbReference>
<sequence>MGQRHQLYVIAKADGRYRTLAALHKQWSYSIGAIARCQLVMQVFRANASLVKQEIQKAEKLDWQKEVEAEGVKGSLSEREMNLLFPFIATCLIVGAGDKWLLPITIVPTDGDNNDGITVLDITDPDMPRYAFVSLPVSEHDGSVQRMIPQDAIEYLKIYRDREDPFTSEDEDIAKDVAASPLIDAETLQSAWPTLKFHGGLLHRLKNLKWPRSTEPSGTSSGTPFETGSLRGRTMREVIFKALDCNPNELSWIEEAASLPDFDDTLRTTLFEQPQLQEKPSGVALLTRVLKKAPEVHVDLRPFFTLKPAQVLDIIQSLDHSVAVSLPPMPDLTLDNLHELLQTGKLRELHMGDTPNLGLQEALDAISCKQLAAFSHPSLYRLPIELMYVSPERREERLPNYPIDTESGFPVSQLIFLQSMEPHDAVRPCVAGGDELAWTKISPPEAPGRWNGMSPLEGPIVIPITLRDSLLSLDRVLEQLPEIVADLSSQLIIDLRGFIGLARAGQDAATKHLALRRDKRLLPIPARLYNTYRTSGLSSCERPPVTEAVKCGEWSLLALHEAPYKEAFRTSESEIRYAFVTLDDNEQLLSVSVDEFVRTLSSNEIYGSGNSDARAELVRSFEERMAGTCEGQTARVSHTGLSEVIEAMRLTDVHRAQVEEADEVQGKFRRHKRREFEE</sequence>
<evidence type="ECO:0000313" key="2">
    <source>
        <dbReference type="Proteomes" id="UP000799537"/>
    </source>
</evidence>
<evidence type="ECO:0000313" key="1">
    <source>
        <dbReference type="EMBL" id="KAF2170708.1"/>
    </source>
</evidence>
<organism evidence="1 2">
    <name type="scientific">Zasmidium cellare ATCC 36951</name>
    <dbReference type="NCBI Taxonomy" id="1080233"/>
    <lineage>
        <taxon>Eukaryota</taxon>
        <taxon>Fungi</taxon>
        <taxon>Dikarya</taxon>
        <taxon>Ascomycota</taxon>
        <taxon>Pezizomycotina</taxon>
        <taxon>Dothideomycetes</taxon>
        <taxon>Dothideomycetidae</taxon>
        <taxon>Mycosphaerellales</taxon>
        <taxon>Mycosphaerellaceae</taxon>
        <taxon>Zasmidium</taxon>
    </lineage>
</organism>
<keyword evidence="2" id="KW-1185">Reference proteome</keyword>
<name>A0A6A6CWX0_ZASCE</name>
<dbReference type="Proteomes" id="UP000799537">
    <property type="component" value="Unassembled WGS sequence"/>
</dbReference>
<proteinExistence type="predicted"/>
<reference evidence="1" key="1">
    <citation type="journal article" date="2020" name="Stud. Mycol.">
        <title>101 Dothideomycetes genomes: a test case for predicting lifestyles and emergence of pathogens.</title>
        <authorList>
            <person name="Haridas S."/>
            <person name="Albert R."/>
            <person name="Binder M."/>
            <person name="Bloem J."/>
            <person name="Labutti K."/>
            <person name="Salamov A."/>
            <person name="Andreopoulos B."/>
            <person name="Baker S."/>
            <person name="Barry K."/>
            <person name="Bills G."/>
            <person name="Bluhm B."/>
            <person name="Cannon C."/>
            <person name="Castanera R."/>
            <person name="Culley D."/>
            <person name="Daum C."/>
            <person name="Ezra D."/>
            <person name="Gonzalez J."/>
            <person name="Henrissat B."/>
            <person name="Kuo A."/>
            <person name="Liang C."/>
            <person name="Lipzen A."/>
            <person name="Lutzoni F."/>
            <person name="Magnuson J."/>
            <person name="Mondo S."/>
            <person name="Nolan M."/>
            <person name="Ohm R."/>
            <person name="Pangilinan J."/>
            <person name="Park H.-J."/>
            <person name="Ramirez L."/>
            <person name="Alfaro M."/>
            <person name="Sun H."/>
            <person name="Tritt A."/>
            <person name="Yoshinaga Y."/>
            <person name="Zwiers L.-H."/>
            <person name="Turgeon B."/>
            <person name="Goodwin S."/>
            <person name="Spatafora J."/>
            <person name="Crous P."/>
            <person name="Grigoriev I."/>
        </authorList>
    </citation>
    <scope>NUCLEOTIDE SEQUENCE</scope>
    <source>
        <strain evidence="1">ATCC 36951</strain>
    </source>
</reference>